<dbReference type="SUPFAM" id="SSF54631">
    <property type="entry name" value="CBS-domain pair"/>
    <property type="match status" value="1"/>
</dbReference>
<dbReference type="CDD" id="cd04622">
    <property type="entry name" value="CBS_pair_HRP1_like"/>
    <property type="match status" value="1"/>
</dbReference>
<dbReference type="InterPro" id="IPR000644">
    <property type="entry name" value="CBS_dom"/>
</dbReference>
<dbReference type="OrthoDB" id="9794094at2"/>
<evidence type="ECO:0000313" key="2">
    <source>
        <dbReference type="EMBL" id="KVG61028.1"/>
    </source>
</evidence>
<dbReference type="Pfam" id="PF00571">
    <property type="entry name" value="CBS"/>
    <property type="match status" value="2"/>
</dbReference>
<dbReference type="PROSITE" id="PS51371">
    <property type="entry name" value="CBS"/>
    <property type="match status" value="2"/>
</dbReference>
<sequence length="143" mass="16010">MHRVNEIMSKDVVRVAPTDTIRHAAQLMARYDIGALPVCDHNRLVGMLTDRDLAVRAVSAGKPPETRVREVASGPIEWCFDDDSLDEIQRYMADAQLHRIPVVDHDRRLVGMLSLGDIATRAADTSRDELVNTLERVSQPKPT</sequence>
<dbReference type="Gene3D" id="3.10.580.10">
    <property type="entry name" value="CBS-domain"/>
    <property type="match status" value="1"/>
</dbReference>
<comment type="caution">
    <text evidence="2">The sequence shown here is derived from an EMBL/GenBank/DDBJ whole genome shotgun (WGS) entry which is preliminary data.</text>
</comment>
<dbReference type="InterPro" id="IPR051257">
    <property type="entry name" value="Diverse_CBS-Domain"/>
</dbReference>
<dbReference type="EMBL" id="LOXM01000198">
    <property type="protein sequence ID" value="KVG61028.1"/>
    <property type="molecule type" value="Genomic_DNA"/>
</dbReference>
<dbReference type="RefSeq" id="WP_059616786.1">
    <property type="nucleotide sequence ID" value="NZ_CP013371.1"/>
</dbReference>
<reference evidence="2 3" key="1">
    <citation type="submission" date="2015-11" db="EMBL/GenBank/DDBJ databases">
        <title>Expanding the genomic diversity of Burkholderia species for the development of highly accurate diagnostics.</title>
        <authorList>
            <person name="Sahl J."/>
            <person name="Keim P."/>
            <person name="Wagner D."/>
        </authorList>
    </citation>
    <scope>NUCLEOTIDE SEQUENCE [LARGE SCALE GENOMIC DNA]</scope>
    <source>
        <strain evidence="2 3">MSMB2036</strain>
    </source>
</reference>
<organism evidence="2 3">
    <name type="scientific">Burkholderia ubonensis</name>
    <dbReference type="NCBI Taxonomy" id="101571"/>
    <lineage>
        <taxon>Bacteria</taxon>
        <taxon>Pseudomonadati</taxon>
        <taxon>Pseudomonadota</taxon>
        <taxon>Betaproteobacteria</taxon>
        <taxon>Burkholderiales</taxon>
        <taxon>Burkholderiaceae</taxon>
        <taxon>Burkholderia</taxon>
        <taxon>Burkholderia cepacia complex</taxon>
    </lineage>
</organism>
<dbReference type="AlphaFoldDB" id="A0A102JES3"/>
<evidence type="ECO:0000313" key="3">
    <source>
        <dbReference type="Proteomes" id="UP000064029"/>
    </source>
</evidence>
<dbReference type="PANTHER" id="PTHR43080:SF2">
    <property type="entry name" value="CBS DOMAIN-CONTAINING PROTEIN"/>
    <property type="match status" value="1"/>
</dbReference>
<name>A0A102JES3_9BURK</name>
<dbReference type="Proteomes" id="UP000064029">
    <property type="component" value="Unassembled WGS sequence"/>
</dbReference>
<dbReference type="InterPro" id="IPR046342">
    <property type="entry name" value="CBS_dom_sf"/>
</dbReference>
<gene>
    <name evidence="2" type="ORF">WJ33_31880</name>
</gene>
<accession>A0A102JES3</accession>
<keyword evidence="1" id="KW-0129">CBS domain</keyword>
<dbReference type="SMART" id="SM00116">
    <property type="entry name" value="CBS"/>
    <property type="match status" value="2"/>
</dbReference>
<protein>
    <submittedName>
        <fullName evidence="2">Uncharacterized protein</fullName>
    </submittedName>
</protein>
<evidence type="ECO:0000256" key="1">
    <source>
        <dbReference type="ARBA" id="ARBA00023122"/>
    </source>
</evidence>
<proteinExistence type="predicted"/>
<dbReference type="PANTHER" id="PTHR43080">
    <property type="entry name" value="CBS DOMAIN-CONTAINING PROTEIN CBSX3, MITOCHONDRIAL"/>
    <property type="match status" value="1"/>
</dbReference>